<dbReference type="InterPro" id="IPR005850">
    <property type="entry name" value="GalP_Utransf_C"/>
</dbReference>
<dbReference type="GO" id="GO:0006012">
    <property type="term" value="P:galactose metabolic process"/>
    <property type="evidence" value="ECO:0007669"/>
    <property type="project" value="UniProtKB-UniRule"/>
</dbReference>
<evidence type="ECO:0000313" key="13">
    <source>
        <dbReference type="EMBL" id="ERL08720.1"/>
    </source>
</evidence>
<dbReference type="Pfam" id="PF01087">
    <property type="entry name" value="GalP_UDP_transf"/>
    <property type="match status" value="1"/>
</dbReference>
<dbReference type="AlphaFoldDB" id="U2TQL5"/>
<dbReference type="PANTHER" id="PTHR39191">
    <property type="entry name" value="GALACTOSE-1-PHOSPHATE URIDYLYLTRANSFERASE"/>
    <property type="match status" value="1"/>
</dbReference>
<keyword evidence="9 10" id="KW-0119">Carbohydrate metabolism</keyword>
<keyword evidence="5 10" id="KW-0963">Cytoplasm</keyword>
<dbReference type="EC" id="2.7.7.12" evidence="10"/>
<dbReference type="UniPathway" id="UPA00214"/>
<gene>
    <name evidence="10" type="primary">galT</name>
    <name evidence="13" type="ORF">HMPREF1316_0355</name>
</gene>
<comment type="caution">
    <text evidence="13">The sequence shown here is derived from an EMBL/GenBank/DDBJ whole genome shotgun (WGS) entry which is preliminary data.</text>
</comment>
<dbReference type="PATRIC" id="fig|1125712.3.peg.982"/>
<dbReference type="Proteomes" id="UP000016638">
    <property type="component" value="Unassembled WGS sequence"/>
</dbReference>
<organism evidence="13 14">
    <name type="scientific">Olsenella profusa F0195</name>
    <dbReference type="NCBI Taxonomy" id="1125712"/>
    <lineage>
        <taxon>Bacteria</taxon>
        <taxon>Bacillati</taxon>
        <taxon>Actinomycetota</taxon>
        <taxon>Coriobacteriia</taxon>
        <taxon>Coriobacteriales</taxon>
        <taxon>Atopobiaceae</taxon>
        <taxon>Olsenella</taxon>
    </lineage>
</organism>
<dbReference type="PANTHER" id="PTHR39191:SF1">
    <property type="entry name" value="DUF4922 DOMAIN-CONTAINING PROTEIN"/>
    <property type="match status" value="1"/>
</dbReference>
<evidence type="ECO:0000259" key="12">
    <source>
        <dbReference type="Pfam" id="PF02744"/>
    </source>
</evidence>
<dbReference type="eggNOG" id="COG4468">
    <property type="taxonomic scope" value="Bacteria"/>
</dbReference>
<dbReference type="RefSeq" id="WP_021725860.1">
    <property type="nucleotide sequence ID" value="NZ_AWEZ01000043.1"/>
</dbReference>
<dbReference type="InterPro" id="IPR005849">
    <property type="entry name" value="GalP_Utransf_N"/>
</dbReference>
<evidence type="ECO:0000256" key="1">
    <source>
        <dbReference type="ARBA" id="ARBA00001107"/>
    </source>
</evidence>
<comment type="pathway">
    <text evidence="3 10">Carbohydrate metabolism; galactose metabolism.</text>
</comment>
<evidence type="ECO:0000256" key="7">
    <source>
        <dbReference type="ARBA" id="ARBA00022695"/>
    </source>
</evidence>
<dbReference type="InterPro" id="IPR000766">
    <property type="entry name" value="GalP_uridyl_Trfase_II"/>
</dbReference>
<evidence type="ECO:0000259" key="11">
    <source>
        <dbReference type="Pfam" id="PF01087"/>
    </source>
</evidence>
<evidence type="ECO:0000256" key="8">
    <source>
        <dbReference type="ARBA" id="ARBA00023144"/>
    </source>
</evidence>
<accession>U2TQL5</accession>
<dbReference type="PIRSF" id="PIRSF006005">
    <property type="entry name" value="GalT_BS"/>
    <property type="match status" value="1"/>
</dbReference>
<evidence type="ECO:0000256" key="4">
    <source>
        <dbReference type="ARBA" id="ARBA00008706"/>
    </source>
</evidence>
<dbReference type="GO" id="GO:0008108">
    <property type="term" value="F:UDP-glucose:hexose-1-phosphate uridylyltransferase activity"/>
    <property type="evidence" value="ECO:0007669"/>
    <property type="project" value="UniProtKB-UniRule"/>
</dbReference>
<dbReference type="NCBIfam" id="NF003629">
    <property type="entry name" value="PRK05270.1-2"/>
    <property type="match status" value="1"/>
</dbReference>
<evidence type="ECO:0000256" key="6">
    <source>
        <dbReference type="ARBA" id="ARBA00022679"/>
    </source>
</evidence>
<evidence type="ECO:0000256" key="2">
    <source>
        <dbReference type="ARBA" id="ARBA00004496"/>
    </source>
</evidence>
<feature type="domain" description="Galactose-1-phosphate uridyl transferase C-terminal" evidence="12">
    <location>
        <begin position="261"/>
        <end position="439"/>
    </location>
</feature>
<dbReference type="PROSITE" id="PS01163">
    <property type="entry name" value="GAL_P_UDP_TRANSF_II"/>
    <property type="match status" value="1"/>
</dbReference>
<dbReference type="InterPro" id="IPR023425">
    <property type="entry name" value="GalP_uridyl_Trfase_II_CS"/>
</dbReference>
<keyword evidence="7 10" id="KW-0548">Nucleotidyltransferase</keyword>
<evidence type="ECO:0000256" key="3">
    <source>
        <dbReference type="ARBA" id="ARBA00004947"/>
    </source>
</evidence>
<evidence type="ECO:0000256" key="9">
    <source>
        <dbReference type="ARBA" id="ARBA00023277"/>
    </source>
</evidence>
<keyword evidence="14" id="KW-1185">Reference proteome</keyword>
<evidence type="ECO:0000313" key="14">
    <source>
        <dbReference type="Proteomes" id="UP000016638"/>
    </source>
</evidence>
<dbReference type="STRING" id="1125712.HMPREF1316_0355"/>
<reference evidence="13 14" key="1">
    <citation type="submission" date="2013-08" db="EMBL/GenBank/DDBJ databases">
        <authorList>
            <person name="Durkin A.S."/>
            <person name="Haft D.R."/>
            <person name="McCorrison J."/>
            <person name="Torralba M."/>
            <person name="Gillis M."/>
            <person name="Haft D.H."/>
            <person name="Methe B."/>
            <person name="Sutton G."/>
            <person name="Nelson K.E."/>
        </authorList>
    </citation>
    <scope>NUCLEOTIDE SEQUENCE [LARGE SCALE GENOMIC DNA]</scope>
    <source>
        <strain evidence="13 14">F0195</strain>
    </source>
</reference>
<comment type="subcellular location">
    <subcellularLocation>
        <location evidence="2 10">Cytoplasm</location>
    </subcellularLocation>
</comment>
<protein>
    <recommendedName>
        <fullName evidence="10">Galactose-1-phosphate uridylyltransferase</fullName>
        <shortName evidence="10">Gal-1-P uridylyltransferase</shortName>
        <ecNumber evidence="10">2.7.7.12</ecNumber>
    </recommendedName>
    <alternativeName>
        <fullName evidence="10">UDP-glucose--hexose-1-phosphate uridylyltransferase</fullName>
    </alternativeName>
</protein>
<evidence type="ECO:0000256" key="5">
    <source>
        <dbReference type="ARBA" id="ARBA00022490"/>
    </source>
</evidence>
<dbReference type="HAMAP" id="MF_00571">
    <property type="entry name" value="GalP_UDP_trans"/>
    <property type="match status" value="1"/>
</dbReference>
<comment type="catalytic activity">
    <reaction evidence="1 10">
        <text>alpha-D-galactose 1-phosphate + UDP-alpha-D-glucose = alpha-D-glucose 1-phosphate + UDP-alpha-D-galactose</text>
        <dbReference type="Rhea" id="RHEA:13989"/>
        <dbReference type="ChEBI" id="CHEBI:58336"/>
        <dbReference type="ChEBI" id="CHEBI:58601"/>
        <dbReference type="ChEBI" id="CHEBI:58885"/>
        <dbReference type="ChEBI" id="CHEBI:66914"/>
        <dbReference type="EC" id="2.7.7.12"/>
    </reaction>
</comment>
<dbReference type="GO" id="GO:0005737">
    <property type="term" value="C:cytoplasm"/>
    <property type="evidence" value="ECO:0007669"/>
    <property type="project" value="UniProtKB-SubCell"/>
</dbReference>
<evidence type="ECO:0000256" key="10">
    <source>
        <dbReference type="HAMAP-Rule" id="MF_00571"/>
    </source>
</evidence>
<dbReference type="Pfam" id="PF02744">
    <property type="entry name" value="GalP_UDP_tr_C"/>
    <property type="match status" value="1"/>
</dbReference>
<dbReference type="EMBL" id="AWEZ01000043">
    <property type="protein sequence ID" value="ERL08720.1"/>
    <property type="molecule type" value="Genomic_DNA"/>
</dbReference>
<keyword evidence="6 10" id="KW-0808">Transferase</keyword>
<proteinExistence type="inferred from homology"/>
<feature type="domain" description="Galactose-1-phosphate uridyl transferase N-terminal" evidence="11">
    <location>
        <begin position="77"/>
        <end position="245"/>
    </location>
</feature>
<comment type="similarity">
    <text evidence="4 10">Belongs to the galactose-1-phosphate uridylyltransferase type 2 family.</text>
</comment>
<sequence>MSVTDGDARASRDVEGTVLELVSYGVERGLMKEDDRTLVANQLLDVLEARPSATFDPTATVTARPLEDMLADLLDDAVAHGVIEDGITRRDLFDTRLMGCLTPRPSEVIRTFWQRYERSPEAATDYFYRLAQDSDYIRTYRVARDLTWVAKTAYGNLDITINLSKPEKDPRAIAAALKAGADGERYPRCLLCPENVGYAGALDRPARQTIRLIPLTLGGSQWFLQYSPYVYYNEHCIVLSREHTPMLIDRQAFVRLLDFVRMFPHYTVGSNADLPIVGGSILTHEHFQGGRYEFAMARAAARERLSFVGFDDVHACVVDWPLSVIRLDGANPARLVELADRVLTTWRAYSDESAGILAETNGRPHNTITPIARRRGDDYELDLVLRNNRTSEEHPLGIFHPHAKYHHIKRENIGLIEVMGLAVLPARLKGEMARVREAICAGEDVSSIPGVSDHAPWVGEVLTRHPEIGKGADPAVVGAVLKEEIGLVFALVLENCGVFKADEAGRTAFHAFVDTVNRWHGEGQR</sequence>
<keyword evidence="8 10" id="KW-0299">Galactose metabolism</keyword>
<name>U2TQL5_9ACTN</name>